<name>A0ABW5R6R3_9BACL</name>
<dbReference type="SUPFAM" id="SSF51735">
    <property type="entry name" value="NAD(P)-binding Rossmann-fold domains"/>
    <property type="match status" value="1"/>
</dbReference>
<dbReference type="PANTHER" id="PTHR33303:SF2">
    <property type="entry name" value="COA-BINDING DOMAIN-CONTAINING PROTEIN"/>
    <property type="match status" value="1"/>
</dbReference>
<accession>A0ABW5R6R3</accession>
<dbReference type="InterPro" id="IPR003781">
    <property type="entry name" value="CoA-bd"/>
</dbReference>
<dbReference type="Gene3D" id="3.40.50.720">
    <property type="entry name" value="NAD(P)-binding Rossmann-like Domain"/>
    <property type="match status" value="1"/>
</dbReference>
<evidence type="ECO:0000313" key="3">
    <source>
        <dbReference type="Proteomes" id="UP001597497"/>
    </source>
</evidence>
<evidence type="ECO:0000259" key="1">
    <source>
        <dbReference type="SMART" id="SM00881"/>
    </source>
</evidence>
<feature type="domain" description="CoA-binding" evidence="1">
    <location>
        <begin position="14"/>
        <end position="107"/>
    </location>
</feature>
<organism evidence="2 3">
    <name type="scientific">Marinicrinis sediminis</name>
    <dbReference type="NCBI Taxonomy" id="1652465"/>
    <lineage>
        <taxon>Bacteria</taxon>
        <taxon>Bacillati</taxon>
        <taxon>Bacillota</taxon>
        <taxon>Bacilli</taxon>
        <taxon>Bacillales</taxon>
        <taxon>Paenibacillaceae</taxon>
    </lineage>
</organism>
<dbReference type="Proteomes" id="UP001597497">
    <property type="component" value="Unassembled WGS sequence"/>
</dbReference>
<keyword evidence="3" id="KW-1185">Reference proteome</keyword>
<dbReference type="InterPro" id="IPR036291">
    <property type="entry name" value="NAD(P)-bd_dom_sf"/>
</dbReference>
<protein>
    <submittedName>
        <fullName evidence="2">CoA-binding protein</fullName>
    </submittedName>
</protein>
<sequence length="144" mass="16110">MHVENPDRNEIKQLLETYNQVAVVGLSDNPDRTSHMIAKALQQRGYQITPVNPNTDEVLGEKSYATLTDIPHPIEIVDVFRRSEHLLPIAKEAVEIGAKVLWMQSGIINEEAAAYAQEHGLTVIMDRCIKVEDAILLPNKEASK</sequence>
<dbReference type="RefSeq" id="WP_379927580.1">
    <property type="nucleotide sequence ID" value="NZ_JBHUMM010000001.1"/>
</dbReference>
<dbReference type="PANTHER" id="PTHR33303">
    <property type="entry name" value="CYTOPLASMIC PROTEIN-RELATED"/>
    <property type="match status" value="1"/>
</dbReference>
<gene>
    <name evidence="2" type="ORF">ACFSUC_01330</name>
</gene>
<reference evidence="3" key="1">
    <citation type="journal article" date="2019" name="Int. J. Syst. Evol. Microbiol.">
        <title>The Global Catalogue of Microorganisms (GCM) 10K type strain sequencing project: providing services to taxonomists for standard genome sequencing and annotation.</title>
        <authorList>
            <consortium name="The Broad Institute Genomics Platform"/>
            <consortium name="The Broad Institute Genome Sequencing Center for Infectious Disease"/>
            <person name="Wu L."/>
            <person name="Ma J."/>
        </authorList>
    </citation>
    <scope>NUCLEOTIDE SEQUENCE [LARGE SCALE GENOMIC DNA]</scope>
    <source>
        <strain evidence="3">KCTC 33676</strain>
    </source>
</reference>
<dbReference type="SMART" id="SM00881">
    <property type="entry name" value="CoA_binding"/>
    <property type="match status" value="1"/>
</dbReference>
<comment type="caution">
    <text evidence="2">The sequence shown here is derived from an EMBL/GenBank/DDBJ whole genome shotgun (WGS) entry which is preliminary data.</text>
</comment>
<dbReference type="Pfam" id="PF13380">
    <property type="entry name" value="CoA_binding_2"/>
    <property type="match status" value="1"/>
</dbReference>
<dbReference type="EMBL" id="JBHUMM010000001">
    <property type="protein sequence ID" value="MFD2670245.1"/>
    <property type="molecule type" value="Genomic_DNA"/>
</dbReference>
<evidence type="ECO:0000313" key="2">
    <source>
        <dbReference type="EMBL" id="MFD2670245.1"/>
    </source>
</evidence>
<proteinExistence type="predicted"/>